<proteinExistence type="predicted"/>
<gene>
    <name evidence="2" type="ORF">TCON_0307</name>
</gene>
<dbReference type="Gene3D" id="3.40.50.1000">
    <property type="entry name" value="HAD superfamily/HAD-like"/>
    <property type="match status" value="1"/>
</dbReference>
<keyword evidence="3" id="KW-1185">Reference proteome</keyword>
<feature type="domain" description="FCP1 homology" evidence="1">
    <location>
        <begin position="4"/>
        <end position="191"/>
    </location>
</feature>
<name>A0ABQ7I236_9MICR</name>
<evidence type="ECO:0000313" key="2">
    <source>
        <dbReference type="EMBL" id="KAF7684487.1"/>
    </source>
</evidence>
<comment type="caution">
    <text evidence="2">The sequence shown here is derived from an EMBL/GenBank/DDBJ whole genome shotgun (WGS) entry which is preliminary data.</text>
</comment>
<organism evidence="2 3">
    <name type="scientific">Astathelohania contejeani</name>
    <dbReference type="NCBI Taxonomy" id="164912"/>
    <lineage>
        <taxon>Eukaryota</taxon>
        <taxon>Fungi</taxon>
        <taxon>Fungi incertae sedis</taxon>
        <taxon>Microsporidia</taxon>
        <taxon>Astathelohaniidae</taxon>
        <taxon>Astathelohania</taxon>
    </lineage>
</organism>
<evidence type="ECO:0000313" key="3">
    <source>
        <dbReference type="Proteomes" id="UP001516464"/>
    </source>
</evidence>
<sequence>MEEDIKKRPIIVLDINGTLLKRVHRSKSELLRDYKERGITPDISTKDYHMYIRPNINVLINTLHSLPVNYVFWSTAYKHNVKVMADILASLGMDRAISAYDQTHCDKMVNRNLVMGNPKMEAALSKIKADRFIKDLSKISKWFDIPLEYCCLVDDNEMKSIGGQNFIEVCEFDPIQEDNELIRLSKELERFISHLMKGIQV</sequence>
<accession>A0ABQ7I236</accession>
<dbReference type="InterPro" id="IPR036412">
    <property type="entry name" value="HAD-like_sf"/>
</dbReference>
<dbReference type="InterPro" id="IPR023214">
    <property type="entry name" value="HAD_sf"/>
</dbReference>
<dbReference type="SUPFAM" id="SSF56784">
    <property type="entry name" value="HAD-like"/>
    <property type="match status" value="1"/>
</dbReference>
<dbReference type="Proteomes" id="UP001516464">
    <property type="component" value="Unassembled WGS sequence"/>
</dbReference>
<dbReference type="Pfam" id="PF03031">
    <property type="entry name" value="NIF"/>
    <property type="match status" value="1"/>
</dbReference>
<reference evidence="2 3" key="1">
    <citation type="submission" date="2019-01" db="EMBL/GenBank/DDBJ databases">
        <title>Genomes sequencing and comparative genomics of infectious freshwater microsporidia, Cucumispora dikerogammari and Thelohania contejeani.</title>
        <authorList>
            <person name="Cormier A."/>
            <person name="Giraud I."/>
            <person name="Wattier R."/>
            <person name="Teixeira M."/>
            <person name="Grandjean F."/>
            <person name="Rigaud T."/>
            <person name="Cordaux R."/>
        </authorList>
    </citation>
    <scope>NUCLEOTIDE SEQUENCE [LARGE SCALE GENOMIC DNA]</scope>
    <source>
        <strain evidence="2">T1</strain>
        <tissue evidence="2">Spores</tissue>
    </source>
</reference>
<dbReference type="EMBL" id="SBIQ01000011">
    <property type="protein sequence ID" value="KAF7684487.1"/>
    <property type="molecule type" value="Genomic_DNA"/>
</dbReference>
<dbReference type="PROSITE" id="PS50969">
    <property type="entry name" value="FCP1"/>
    <property type="match status" value="1"/>
</dbReference>
<evidence type="ECO:0000259" key="1">
    <source>
        <dbReference type="PROSITE" id="PS50969"/>
    </source>
</evidence>
<protein>
    <recommendedName>
        <fullName evidence="1">FCP1 homology domain-containing protein</fullName>
    </recommendedName>
</protein>
<dbReference type="InterPro" id="IPR004274">
    <property type="entry name" value="FCP1_dom"/>
</dbReference>